<evidence type="ECO:0000256" key="1">
    <source>
        <dbReference type="SAM" id="Phobius"/>
    </source>
</evidence>
<dbReference type="AlphaFoldDB" id="A0A1F4V9G0"/>
<dbReference type="InterPro" id="IPR003439">
    <property type="entry name" value="ABC_transporter-like_ATP-bd"/>
</dbReference>
<gene>
    <name evidence="3" type="ORF">A3D91_01530</name>
</gene>
<evidence type="ECO:0000313" key="4">
    <source>
        <dbReference type="Proteomes" id="UP000178127"/>
    </source>
</evidence>
<dbReference type="InterPro" id="IPR039421">
    <property type="entry name" value="Type_1_exporter"/>
</dbReference>
<proteinExistence type="predicted"/>
<dbReference type="Proteomes" id="UP000178127">
    <property type="component" value="Unassembled WGS sequence"/>
</dbReference>
<comment type="caution">
    <text evidence="3">The sequence shown here is derived from an EMBL/GenBank/DDBJ whole genome shotgun (WGS) entry which is preliminary data.</text>
</comment>
<dbReference type="PANTHER" id="PTHR43394">
    <property type="entry name" value="ATP-DEPENDENT PERMEASE MDL1, MITOCHONDRIAL"/>
    <property type="match status" value="1"/>
</dbReference>
<dbReference type="PROSITE" id="PS50893">
    <property type="entry name" value="ABC_TRANSPORTER_2"/>
    <property type="match status" value="1"/>
</dbReference>
<name>A0A1F4V9G0_UNCKA</name>
<dbReference type="GO" id="GO:0005524">
    <property type="term" value="F:ATP binding"/>
    <property type="evidence" value="ECO:0007669"/>
    <property type="project" value="InterPro"/>
</dbReference>
<dbReference type="EMBL" id="MEVD01000009">
    <property type="protein sequence ID" value="OGC53825.1"/>
    <property type="molecule type" value="Genomic_DNA"/>
</dbReference>
<evidence type="ECO:0000313" key="3">
    <source>
        <dbReference type="EMBL" id="OGC53825.1"/>
    </source>
</evidence>
<dbReference type="SUPFAM" id="SSF52540">
    <property type="entry name" value="P-loop containing nucleoside triphosphate hydrolases"/>
    <property type="match status" value="1"/>
</dbReference>
<feature type="transmembrane region" description="Helical" evidence="1">
    <location>
        <begin position="183"/>
        <end position="203"/>
    </location>
</feature>
<feature type="transmembrane region" description="Helical" evidence="1">
    <location>
        <begin position="160"/>
        <end position="177"/>
    </location>
</feature>
<keyword evidence="1" id="KW-1133">Transmembrane helix</keyword>
<dbReference type="InterPro" id="IPR027417">
    <property type="entry name" value="P-loop_NTPase"/>
</dbReference>
<protein>
    <recommendedName>
        <fullName evidence="2">ABC transporter domain-containing protein</fullName>
    </recommendedName>
</protein>
<dbReference type="GO" id="GO:0016887">
    <property type="term" value="F:ATP hydrolysis activity"/>
    <property type="evidence" value="ECO:0007669"/>
    <property type="project" value="InterPro"/>
</dbReference>
<accession>A0A1F4V9G0</accession>
<evidence type="ECO:0000259" key="2">
    <source>
        <dbReference type="PROSITE" id="PS50893"/>
    </source>
</evidence>
<keyword evidence="1" id="KW-0812">Transmembrane</keyword>
<feature type="transmembrane region" description="Helical" evidence="1">
    <location>
        <begin position="74"/>
        <end position="95"/>
    </location>
</feature>
<feature type="transmembrane region" description="Helical" evidence="1">
    <location>
        <begin position="258"/>
        <end position="280"/>
    </location>
</feature>
<keyword evidence="1" id="KW-0472">Membrane</keyword>
<dbReference type="STRING" id="1802620.A3D91_01530"/>
<sequence>MIQIKGILTEGQLNKLDKLTFYKEERLLLEKIKTWSKKTRLYIKIHFFVGILTVFGTFIALVMTSRLSGISDNYVKYFFMIFFVFSAAELFFVYIKKVHSVNYYHRIMRDLYDNLLRVILDNYRLSLAEVLPNFPNVKEISEDMGKAGLSSANYHEAMEVLTGIVLGGIVLFLYFLAGGDIVYLRLTVITFIILGFFGLFLYLGKKFSNAQQAYRGEADKFDQVFNDSEPLLVRTQIDYETSSYEKYLKKVVHYTDRVNLVSEINVGLLPVLLLFLPYALDIKEAVLSYILVGLYVSGKLFGRSLVISQKADVDHAEKRIKEVDDLLDLILSINSELTPAKYVEMKERYLSQNNGKFYKSWKNNSNKSIIEVIEEHKGEGLLVKNLEFISGRVGQKKIIKVSELLIPSGKVSFLIGDSGIGKSVFGRLVTLRYADFNAEFLGISSLDFRLFTNLEEAHKYLHFSGLRNIFTSYRNAISVYIKNYWEDSMFVKSVENIKIDSDTLRTHFVKNSDYYGSTVLNVLRNIDEINKNIKPIYVQKENNQTYYFYLGQLFKYLHSGDLFIEMVNKCKTELSETSMNNLLVELLKTEYYAYKHMLSYIPEASLYFLDAVLSEPPISQGQRRRILYALDVFMKGKVFVVDEPFSNLDVGTSINIIKDLIKYAKSFDAVVLVLDQKIFKEVYEKFKDEFGLVLTFKSDENGSYVIKPLEQVFFSN</sequence>
<feature type="domain" description="ABC transporter" evidence="2">
    <location>
        <begin position="381"/>
        <end position="716"/>
    </location>
</feature>
<feature type="transmembrane region" description="Helical" evidence="1">
    <location>
        <begin position="41"/>
        <end position="62"/>
    </location>
</feature>
<reference evidence="3 4" key="1">
    <citation type="journal article" date="2016" name="Nat. Commun.">
        <title>Thousands of microbial genomes shed light on interconnected biogeochemical processes in an aquifer system.</title>
        <authorList>
            <person name="Anantharaman K."/>
            <person name="Brown C.T."/>
            <person name="Hug L.A."/>
            <person name="Sharon I."/>
            <person name="Castelle C.J."/>
            <person name="Probst A.J."/>
            <person name="Thomas B.C."/>
            <person name="Singh A."/>
            <person name="Wilkins M.J."/>
            <person name="Karaoz U."/>
            <person name="Brodie E.L."/>
            <person name="Williams K.H."/>
            <person name="Hubbard S.S."/>
            <person name="Banfield J.F."/>
        </authorList>
    </citation>
    <scope>NUCLEOTIDE SEQUENCE [LARGE SCALE GENOMIC DNA]</scope>
</reference>
<dbReference type="Gene3D" id="3.40.50.300">
    <property type="entry name" value="P-loop containing nucleotide triphosphate hydrolases"/>
    <property type="match status" value="1"/>
</dbReference>
<organism evidence="3 4">
    <name type="scientific">candidate division WWE3 bacterium RIFCSPHIGHO2_02_FULL_38_14</name>
    <dbReference type="NCBI Taxonomy" id="1802620"/>
    <lineage>
        <taxon>Bacteria</taxon>
        <taxon>Katanobacteria</taxon>
    </lineage>
</organism>